<protein>
    <submittedName>
        <fullName evidence="2">Uncharacterized protein</fullName>
    </submittedName>
</protein>
<evidence type="ECO:0000313" key="2">
    <source>
        <dbReference type="EMBL" id="CAH8358528.1"/>
    </source>
</evidence>
<feature type="compositionally biased region" description="Basic and acidic residues" evidence="1">
    <location>
        <begin position="10"/>
        <end position="21"/>
    </location>
</feature>
<accession>A0ABC8KS59</accession>
<keyword evidence="3" id="KW-1185">Reference proteome</keyword>
<name>A0ABC8KS59_ERUVS</name>
<dbReference type="Proteomes" id="UP001642260">
    <property type="component" value="Unassembled WGS sequence"/>
</dbReference>
<proteinExistence type="predicted"/>
<feature type="compositionally biased region" description="Basic and acidic residues" evidence="1">
    <location>
        <begin position="33"/>
        <end position="57"/>
    </location>
</feature>
<dbReference type="AlphaFoldDB" id="A0ABC8KS59"/>
<reference evidence="2 3" key="1">
    <citation type="submission" date="2022-03" db="EMBL/GenBank/DDBJ databases">
        <authorList>
            <person name="Macdonald S."/>
            <person name="Ahmed S."/>
            <person name="Newling K."/>
        </authorList>
    </citation>
    <scope>NUCLEOTIDE SEQUENCE [LARGE SCALE GENOMIC DNA]</scope>
</reference>
<dbReference type="EMBL" id="CAKOAT010248599">
    <property type="protein sequence ID" value="CAH8358528.1"/>
    <property type="molecule type" value="Genomic_DNA"/>
</dbReference>
<gene>
    <name evidence="2" type="ORF">ERUC_LOCUS24284</name>
</gene>
<evidence type="ECO:0000313" key="3">
    <source>
        <dbReference type="Proteomes" id="UP001642260"/>
    </source>
</evidence>
<evidence type="ECO:0000256" key="1">
    <source>
        <dbReference type="SAM" id="MobiDB-lite"/>
    </source>
</evidence>
<feature type="region of interest" description="Disordered" evidence="1">
    <location>
        <begin position="1"/>
        <end position="72"/>
    </location>
</feature>
<sequence length="90" mass="10591">MIESSTQDKFNGDSKKVDHALKIHLTPRGVKRKAVEEDEKRRKKKKEEVVEASKDEPEQPINSHQNSDDDDCFFTCFIDSHLLRYRHRGH</sequence>
<organism evidence="2 3">
    <name type="scientific">Eruca vesicaria subsp. sativa</name>
    <name type="common">Garden rocket</name>
    <name type="synonym">Eruca sativa</name>
    <dbReference type="NCBI Taxonomy" id="29727"/>
    <lineage>
        <taxon>Eukaryota</taxon>
        <taxon>Viridiplantae</taxon>
        <taxon>Streptophyta</taxon>
        <taxon>Embryophyta</taxon>
        <taxon>Tracheophyta</taxon>
        <taxon>Spermatophyta</taxon>
        <taxon>Magnoliopsida</taxon>
        <taxon>eudicotyledons</taxon>
        <taxon>Gunneridae</taxon>
        <taxon>Pentapetalae</taxon>
        <taxon>rosids</taxon>
        <taxon>malvids</taxon>
        <taxon>Brassicales</taxon>
        <taxon>Brassicaceae</taxon>
        <taxon>Brassiceae</taxon>
        <taxon>Eruca</taxon>
    </lineage>
</organism>
<comment type="caution">
    <text evidence="2">The sequence shown here is derived from an EMBL/GenBank/DDBJ whole genome shotgun (WGS) entry which is preliminary data.</text>
</comment>